<keyword evidence="2" id="KW-0479">Metal-binding</keyword>
<evidence type="ECO:0000259" key="7">
    <source>
        <dbReference type="SMART" id="SM00249"/>
    </source>
</evidence>
<evidence type="ECO:0000313" key="8">
    <source>
        <dbReference type="EMBL" id="EDV25411.1"/>
    </source>
</evidence>
<organism evidence="8 9">
    <name type="scientific">Trichoplax adhaerens</name>
    <name type="common">Trichoplax reptans</name>
    <dbReference type="NCBI Taxonomy" id="10228"/>
    <lineage>
        <taxon>Eukaryota</taxon>
        <taxon>Metazoa</taxon>
        <taxon>Placozoa</taxon>
        <taxon>Uniplacotomia</taxon>
        <taxon>Trichoplacea</taxon>
        <taxon>Trichoplacidae</taxon>
        <taxon>Trichoplax</taxon>
    </lineage>
</organism>
<dbReference type="KEGG" id="tad:TRIADDRAFT_55483"/>
<dbReference type="PANTHER" id="PTHR15464">
    <property type="entry name" value="TRANSCRIPTION FACTOR 19"/>
    <property type="match status" value="1"/>
</dbReference>
<dbReference type="PANTHER" id="PTHR15464:SF1">
    <property type="entry name" value="TRANSCRIPTION FACTOR 19"/>
    <property type="match status" value="1"/>
</dbReference>
<dbReference type="CTD" id="6752657"/>
<dbReference type="GeneID" id="6752657"/>
<dbReference type="Proteomes" id="UP000009022">
    <property type="component" value="Unassembled WGS sequence"/>
</dbReference>
<evidence type="ECO:0000256" key="1">
    <source>
        <dbReference type="ARBA" id="ARBA00004123"/>
    </source>
</evidence>
<gene>
    <name evidence="8" type="ORF">TRIADDRAFT_55483</name>
</gene>
<evidence type="ECO:0000256" key="2">
    <source>
        <dbReference type="ARBA" id="ARBA00022723"/>
    </source>
</evidence>
<dbReference type="SMART" id="SM00249">
    <property type="entry name" value="PHD"/>
    <property type="match status" value="1"/>
</dbReference>
<dbReference type="GO" id="GO:0005634">
    <property type="term" value="C:nucleus"/>
    <property type="evidence" value="ECO:0007669"/>
    <property type="project" value="UniProtKB-SubCell"/>
</dbReference>
<evidence type="ECO:0000313" key="9">
    <source>
        <dbReference type="Proteomes" id="UP000009022"/>
    </source>
</evidence>
<evidence type="ECO:0000256" key="6">
    <source>
        <dbReference type="SAM" id="MobiDB-lite"/>
    </source>
</evidence>
<dbReference type="RefSeq" id="XP_002111444.1">
    <property type="nucleotide sequence ID" value="XM_002111408.1"/>
</dbReference>
<dbReference type="SUPFAM" id="SSF57903">
    <property type="entry name" value="FYVE/PHD zinc finger"/>
    <property type="match status" value="1"/>
</dbReference>
<feature type="domain" description="Zinc finger PHD-type" evidence="7">
    <location>
        <begin position="52"/>
        <end position="97"/>
    </location>
</feature>
<dbReference type="PROSITE" id="PS01359">
    <property type="entry name" value="ZF_PHD_1"/>
    <property type="match status" value="1"/>
</dbReference>
<dbReference type="InterPro" id="IPR019786">
    <property type="entry name" value="Zinc_finger_PHD-type_CS"/>
</dbReference>
<name>B3RV06_TRIAD</name>
<dbReference type="HOGENOM" id="CLU_2029658_0_0_1"/>
<dbReference type="GO" id="GO:0010468">
    <property type="term" value="P:regulation of gene expression"/>
    <property type="evidence" value="ECO:0007669"/>
    <property type="project" value="InterPro"/>
</dbReference>
<sequence length="122" mass="13680">MDSNEISTNQRKSKRQTSPRRVTAATIVPNAVKEEIDSDSSEDSETECAAKYCRCPSDEQVGWVQCDKCQQWFHILCVGLTNQAAEAMDVFVCADCITFDCNNVNETIDYHKSTKLEICSNS</sequence>
<proteinExistence type="predicted"/>
<dbReference type="OrthoDB" id="784962at2759"/>
<reference evidence="8 9" key="1">
    <citation type="journal article" date="2008" name="Nature">
        <title>The Trichoplax genome and the nature of placozoans.</title>
        <authorList>
            <person name="Srivastava M."/>
            <person name="Begovic E."/>
            <person name="Chapman J."/>
            <person name="Putnam N.H."/>
            <person name="Hellsten U."/>
            <person name="Kawashima T."/>
            <person name="Kuo A."/>
            <person name="Mitros T."/>
            <person name="Salamov A."/>
            <person name="Carpenter M.L."/>
            <person name="Signorovitch A.Y."/>
            <person name="Moreno M.A."/>
            <person name="Kamm K."/>
            <person name="Grimwood J."/>
            <person name="Schmutz J."/>
            <person name="Shapiro H."/>
            <person name="Grigoriev I.V."/>
            <person name="Buss L.W."/>
            <person name="Schierwater B."/>
            <person name="Dellaporta S.L."/>
            <person name="Rokhsar D.S."/>
        </authorList>
    </citation>
    <scope>NUCLEOTIDE SEQUENCE [LARGE SCALE GENOMIC DNA]</scope>
    <source>
        <strain evidence="8 9">Grell-BS-1999</strain>
    </source>
</reference>
<dbReference type="InterPro" id="IPR019787">
    <property type="entry name" value="Znf_PHD-finger"/>
</dbReference>
<dbReference type="InterPro" id="IPR013083">
    <property type="entry name" value="Znf_RING/FYVE/PHD"/>
</dbReference>
<keyword evidence="5" id="KW-0539">Nucleus</keyword>
<evidence type="ECO:0000256" key="3">
    <source>
        <dbReference type="ARBA" id="ARBA00022771"/>
    </source>
</evidence>
<keyword evidence="3" id="KW-0863">Zinc-finger</keyword>
<keyword evidence="9" id="KW-1185">Reference proteome</keyword>
<dbReference type="PhylomeDB" id="B3RV06"/>
<dbReference type="InterPro" id="IPR011011">
    <property type="entry name" value="Znf_FYVE_PHD"/>
</dbReference>
<dbReference type="AlphaFoldDB" id="B3RV06"/>
<evidence type="ECO:0000256" key="4">
    <source>
        <dbReference type="ARBA" id="ARBA00022833"/>
    </source>
</evidence>
<dbReference type="EMBL" id="DS985244">
    <property type="protein sequence ID" value="EDV25411.1"/>
    <property type="molecule type" value="Genomic_DNA"/>
</dbReference>
<dbReference type="Pfam" id="PF00628">
    <property type="entry name" value="PHD"/>
    <property type="match status" value="1"/>
</dbReference>
<dbReference type="InterPro" id="IPR001965">
    <property type="entry name" value="Znf_PHD"/>
</dbReference>
<evidence type="ECO:0000256" key="5">
    <source>
        <dbReference type="ARBA" id="ARBA00023242"/>
    </source>
</evidence>
<feature type="compositionally biased region" description="Polar residues" evidence="6">
    <location>
        <begin position="1"/>
        <end position="10"/>
    </location>
</feature>
<accession>B3RV06</accession>
<dbReference type="STRING" id="10228.B3RV06"/>
<dbReference type="InParanoid" id="B3RV06"/>
<keyword evidence="4" id="KW-0862">Zinc</keyword>
<dbReference type="Gene3D" id="3.30.40.10">
    <property type="entry name" value="Zinc/RING finger domain, C3HC4 (zinc finger)"/>
    <property type="match status" value="1"/>
</dbReference>
<comment type="subcellular location">
    <subcellularLocation>
        <location evidence="1">Nucleus</location>
    </subcellularLocation>
</comment>
<feature type="region of interest" description="Disordered" evidence="6">
    <location>
        <begin position="1"/>
        <end position="44"/>
    </location>
</feature>
<dbReference type="InterPro" id="IPR042803">
    <property type="entry name" value="TCF19"/>
</dbReference>
<protein>
    <recommendedName>
        <fullName evidence="7">Zinc finger PHD-type domain-containing protein</fullName>
    </recommendedName>
</protein>
<dbReference type="GO" id="GO:0008270">
    <property type="term" value="F:zinc ion binding"/>
    <property type="evidence" value="ECO:0007669"/>
    <property type="project" value="UniProtKB-KW"/>
</dbReference>